<protein>
    <recommendedName>
        <fullName evidence="3">Transposase Tc1-like domain-containing protein</fullName>
    </recommendedName>
</protein>
<proteinExistence type="predicted"/>
<keyword evidence="2" id="KW-1185">Reference proteome</keyword>
<dbReference type="Proteomes" id="UP000499080">
    <property type="component" value="Unassembled WGS sequence"/>
</dbReference>
<accession>A0A4Y2AEK3</accession>
<sequence>MISENCDLSKSCVWTILNESGAQPYRSTPVQGFLPRHAERRYTWCNFVMNNLEDHTTFLADIIWTNEAFFRVTECLIDRTFIPGCWKIRDTLSKFHINYAVRLMFGAKF</sequence>
<evidence type="ECO:0000313" key="2">
    <source>
        <dbReference type="Proteomes" id="UP000499080"/>
    </source>
</evidence>
<gene>
    <name evidence="1" type="ORF">AVEN_152884_1</name>
</gene>
<evidence type="ECO:0000313" key="1">
    <source>
        <dbReference type="EMBL" id="GBL77646.1"/>
    </source>
</evidence>
<organism evidence="1 2">
    <name type="scientific">Araneus ventricosus</name>
    <name type="common">Orbweaver spider</name>
    <name type="synonym">Epeira ventricosa</name>
    <dbReference type="NCBI Taxonomy" id="182803"/>
    <lineage>
        <taxon>Eukaryota</taxon>
        <taxon>Metazoa</taxon>
        <taxon>Ecdysozoa</taxon>
        <taxon>Arthropoda</taxon>
        <taxon>Chelicerata</taxon>
        <taxon>Arachnida</taxon>
        <taxon>Araneae</taxon>
        <taxon>Araneomorphae</taxon>
        <taxon>Entelegynae</taxon>
        <taxon>Araneoidea</taxon>
        <taxon>Araneidae</taxon>
        <taxon>Araneus</taxon>
    </lineage>
</organism>
<comment type="caution">
    <text evidence="1">The sequence shown here is derived from an EMBL/GenBank/DDBJ whole genome shotgun (WGS) entry which is preliminary data.</text>
</comment>
<name>A0A4Y2AEK3_ARAVE</name>
<evidence type="ECO:0008006" key="3">
    <source>
        <dbReference type="Google" id="ProtNLM"/>
    </source>
</evidence>
<dbReference type="EMBL" id="BGPR01000013">
    <property type="protein sequence ID" value="GBL77646.1"/>
    <property type="molecule type" value="Genomic_DNA"/>
</dbReference>
<reference evidence="1 2" key="1">
    <citation type="journal article" date="2019" name="Sci. Rep.">
        <title>Orb-weaving spider Araneus ventricosus genome elucidates the spidroin gene catalogue.</title>
        <authorList>
            <person name="Kono N."/>
            <person name="Nakamura H."/>
            <person name="Ohtoshi R."/>
            <person name="Moran D.A.P."/>
            <person name="Shinohara A."/>
            <person name="Yoshida Y."/>
            <person name="Fujiwara M."/>
            <person name="Mori M."/>
            <person name="Tomita M."/>
            <person name="Arakawa K."/>
        </authorList>
    </citation>
    <scope>NUCLEOTIDE SEQUENCE [LARGE SCALE GENOMIC DNA]</scope>
</reference>
<dbReference type="AlphaFoldDB" id="A0A4Y2AEK3"/>